<feature type="transmembrane region" description="Helical" evidence="7">
    <location>
        <begin position="264"/>
        <end position="285"/>
    </location>
</feature>
<feature type="transmembrane region" description="Helical" evidence="7">
    <location>
        <begin position="400"/>
        <end position="421"/>
    </location>
</feature>
<feature type="transmembrane region" description="Helical" evidence="7">
    <location>
        <begin position="177"/>
        <end position="200"/>
    </location>
</feature>
<organism evidence="9 10">
    <name type="scientific">Nocardiopsis flavescens</name>
    <dbReference type="NCBI Taxonomy" id="758803"/>
    <lineage>
        <taxon>Bacteria</taxon>
        <taxon>Bacillati</taxon>
        <taxon>Actinomycetota</taxon>
        <taxon>Actinomycetes</taxon>
        <taxon>Streptosporangiales</taxon>
        <taxon>Nocardiopsidaceae</taxon>
        <taxon>Nocardiopsis</taxon>
    </lineage>
</organism>
<dbReference type="EMBL" id="FQZK01000031">
    <property type="protein sequence ID" value="SHK74984.1"/>
    <property type="molecule type" value="Genomic_DNA"/>
</dbReference>
<evidence type="ECO:0000313" key="9">
    <source>
        <dbReference type="EMBL" id="SHK74984.1"/>
    </source>
</evidence>
<dbReference type="GO" id="GO:0005886">
    <property type="term" value="C:plasma membrane"/>
    <property type="evidence" value="ECO:0007669"/>
    <property type="project" value="UniProtKB-SubCell"/>
</dbReference>
<evidence type="ECO:0000256" key="3">
    <source>
        <dbReference type="ARBA" id="ARBA00022475"/>
    </source>
</evidence>
<dbReference type="Gene3D" id="3.10.20.90">
    <property type="entry name" value="Phosphatidylinositol 3-kinase Catalytic Subunit, Chain A, domain 1"/>
    <property type="match status" value="1"/>
</dbReference>
<dbReference type="RefSeq" id="WP_073383982.1">
    <property type="nucleotide sequence ID" value="NZ_FQZK01000031.1"/>
</dbReference>
<feature type="transmembrane region" description="Helical" evidence="7">
    <location>
        <begin position="441"/>
        <end position="461"/>
    </location>
</feature>
<evidence type="ECO:0000256" key="6">
    <source>
        <dbReference type="ARBA" id="ARBA00023136"/>
    </source>
</evidence>
<feature type="transmembrane region" description="Helical" evidence="7">
    <location>
        <begin position="212"/>
        <end position="230"/>
    </location>
</feature>
<feature type="transmembrane region" description="Helical" evidence="7">
    <location>
        <begin position="342"/>
        <end position="364"/>
    </location>
</feature>
<feature type="transmembrane region" description="Helical" evidence="7">
    <location>
        <begin position="236"/>
        <end position="257"/>
    </location>
</feature>
<evidence type="ECO:0000313" key="10">
    <source>
        <dbReference type="Proteomes" id="UP000184452"/>
    </source>
</evidence>
<dbReference type="Proteomes" id="UP000184452">
    <property type="component" value="Unassembled WGS sequence"/>
</dbReference>
<evidence type="ECO:0000256" key="5">
    <source>
        <dbReference type="ARBA" id="ARBA00022989"/>
    </source>
</evidence>
<dbReference type="InterPro" id="IPR006707">
    <property type="entry name" value="T7SS_EccD"/>
</dbReference>
<evidence type="ECO:0000256" key="2">
    <source>
        <dbReference type="ARBA" id="ARBA00006162"/>
    </source>
</evidence>
<name>A0A1M6V0R3_9ACTN</name>
<feature type="transmembrane region" description="Helical" evidence="7">
    <location>
        <begin position="126"/>
        <end position="146"/>
    </location>
</feature>
<evidence type="ECO:0000256" key="4">
    <source>
        <dbReference type="ARBA" id="ARBA00022692"/>
    </source>
</evidence>
<feature type="transmembrane region" description="Helical" evidence="7">
    <location>
        <begin position="153"/>
        <end position="171"/>
    </location>
</feature>
<dbReference type="PIRSF" id="PIRSF017804">
    <property type="entry name" value="Secretion_EccD1"/>
    <property type="match status" value="1"/>
</dbReference>
<keyword evidence="5 7" id="KW-1133">Transmembrane helix</keyword>
<evidence type="ECO:0000256" key="7">
    <source>
        <dbReference type="SAM" id="Phobius"/>
    </source>
</evidence>
<evidence type="ECO:0000256" key="1">
    <source>
        <dbReference type="ARBA" id="ARBA00004651"/>
    </source>
</evidence>
<evidence type="ECO:0000259" key="8">
    <source>
        <dbReference type="Pfam" id="PF19053"/>
    </source>
</evidence>
<dbReference type="Pfam" id="PF08817">
    <property type="entry name" value="YukD"/>
    <property type="match status" value="1"/>
</dbReference>
<dbReference type="AlphaFoldDB" id="A0A1M6V0R3"/>
<dbReference type="STRING" id="758803.SAMN05421803_1316"/>
<gene>
    <name evidence="9" type="ORF">SAMN05421803_1316</name>
</gene>
<feature type="transmembrane region" description="Helical" evidence="7">
    <location>
        <begin position="376"/>
        <end position="394"/>
    </location>
</feature>
<keyword evidence="4 7" id="KW-0812">Transmembrane</keyword>
<keyword evidence="6 7" id="KW-0472">Membrane</keyword>
<protein>
    <submittedName>
        <fullName evidence="9">Type VII secretion integral membrane protein EccD</fullName>
    </submittedName>
</protein>
<comment type="subcellular location">
    <subcellularLocation>
        <location evidence="1">Cell membrane</location>
        <topology evidence="1">Multi-pass membrane protein</topology>
    </subcellularLocation>
</comment>
<dbReference type="InterPro" id="IPR024962">
    <property type="entry name" value="YukD-like"/>
</dbReference>
<reference evidence="9 10" key="1">
    <citation type="submission" date="2016-11" db="EMBL/GenBank/DDBJ databases">
        <authorList>
            <person name="Jaros S."/>
            <person name="Januszkiewicz K."/>
            <person name="Wedrychowicz H."/>
        </authorList>
    </citation>
    <scope>NUCLEOTIDE SEQUENCE [LARGE SCALE GENOMIC DNA]</scope>
    <source>
        <strain evidence="9 10">CGMCC 4.5723</strain>
    </source>
</reference>
<accession>A0A1M6V0R3</accession>
<feature type="domain" description="EccD-like transmembrane" evidence="8">
    <location>
        <begin position="124"/>
        <end position="463"/>
    </location>
</feature>
<dbReference type="InterPro" id="IPR044049">
    <property type="entry name" value="EccD_transm"/>
</dbReference>
<dbReference type="NCBIfam" id="TIGR03920">
    <property type="entry name" value="T7SS_EccD"/>
    <property type="match status" value="1"/>
</dbReference>
<dbReference type="Pfam" id="PF19053">
    <property type="entry name" value="EccD"/>
    <property type="match status" value="1"/>
</dbReference>
<comment type="similarity">
    <text evidence="2">Belongs to the EccD/Snm4 family.</text>
</comment>
<proteinExistence type="inferred from homology"/>
<keyword evidence="3" id="KW-1003">Cell membrane</keyword>
<keyword evidence="10" id="KW-1185">Reference proteome</keyword>
<sequence>MSDPSGAEPCRLVVRAPHRTFEIAVPTDVPVAELLPTLVLYAEDEDGEDLDESGLDHDGWVLQQLGDEPVPTSETLASLGLYHGETLYLRPRRDQLPPIHFDDLVAGVAVGSADRPDRWSPPHTRATLQALALVALLLGALVLFLGDRQQLTVIAGAGGAVLMLLGAWAASRAMGDPIASTGLAACAVLYMALAGTALTAGEPGTLLTGARVLTGAMAGAGATTLGVAAVAGSVPFFTGVFAFHLLVALGALMVMFVPGATVGAAAGGTAALALLVATFSPQLSFRLSGMRLPSLPANPEQLQEEIDPYPARQVLERGTLADHFQTALLAATGSVLTVSLVVLAWTGGWVAVSLCVVTALVTLLQTRGMSSARQRLSHLAPPVAAAVALVLYLTRGPEGTPLLVAVMVLAATAGALAVLSWSVPGKRLLPHWGRAAELLQAVLGVAIVPLVLGLFGVYGLLRAVGG</sequence>